<keyword evidence="4 5" id="KW-0663">Pyridoxal phosphate</keyword>
<reference evidence="6" key="2">
    <citation type="submission" date="2020-09" db="EMBL/GenBank/DDBJ databases">
        <authorList>
            <person name="Sun Q."/>
            <person name="Zhou Y."/>
        </authorList>
    </citation>
    <scope>NUCLEOTIDE SEQUENCE</scope>
    <source>
        <strain evidence="6">CGMCC 1.12987</strain>
    </source>
</reference>
<comment type="caution">
    <text evidence="6">The sequence shown here is derived from an EMBL/GenBank/DDBJ whole genome shotgun (WGS) entry which is preliminary data.</text>
</comment>
<dbReference type="InterPro" id="IPR049704">
    <property type="entry name" value="Aminotrans_3_PPA_site"/>
</dbReference>
<dbReference type="PROSITE" id="PS00600">
    <property type="entry name" value="AA_TRANSFER_CLASS_3"/>
    <property type="match status" value="1"/>
</dbReference>
<reference evidence="6" key="1">
    <citation type="journal article" date="2014" name="Int. J. Syst. Evol. Microbiol.">
        <title>Complete genome sequence of Corynebacterium casei LMG S-19264T (=DSM 44701T), isolated from a smear-ripened cheese.</title>
        <authorList>
            <consortium name="US DOE Joint Genome Institute (JGI-PGF)"/>
            <person name="Walter F."/>
            <person name="Albersmeier A."/>
            <person name="Kalinowski J."/>
            <person name="Ruckert C."/>
        </authorList>
    </citation>
    <scope>NUCLEOTIDE SEQUENCE</scope>
    <source>
        <strain evidence="6">CGMCC 1.12987</strain>
    </source>
</reference>
<proteinExistence type="inferred from homology"/>
<dbReference type="Pfam" id="PF00202">
    <property type="entry name" value="Aminotran_3"/>
    <property type="match status" value="1"/>
</dbReference>
<name>A0A917FZB3_9BACL</name>
<dbReference type="InterPro" id="IPR015424">
    <property type="entry name" value="PyrdxlP-dep_Trfase"/>
</dbReference>
<evidence type="ECO:0000256" key="5">
    <source>
        <dbReference type="RuleBase" id="RU003560"/>
    </source>
</evidence>
<evidence type="ECO:0000313" key="7">
    <source>
        <dbReference type="Proteomes" id="UP000644756"/>
    </source>
</evidence>
<evidence type="ECO:0000256" key="2">
    <source>
        <dbReference type="ARBA" id="ARBA00022576"/>
    </source>
</evidence>
<dbReference type="InterPro" id="IPR015422">
    <property type="entry name" value="PyrdxlP-dep_Trfase_small"/>
</dbReference>
<dbReference type="SUPFAM" id="SSF53383">
    <property type="entry name" value="PLP-dependent transferases"/>
    <property type="match status" value="1"/>
</dbReference>
<dbReference type="FunFam" id="3.40.640.10:FF:000014">
    <property type="entry name" value="Adenosylmethionine-8-amino-7-oxononanoate aminotransferase, probable"/>
    <property type="match status" value="1"/>
</dbReference>
<dbReference type="NCBIfam" id="NF005812">
    <property type="entry name" value="PRK07678.1"/>
    <property type="match status" value="1"/>
</dbReference>
<comment type="similarity">
    <text evidence="1 5">Belongs to the class-III pyridoxal-phosphate-dependent aminotransferase family.</text>
</comment>
<keyword evidence="2 6" id="KW-0032">Aminotransferase</keyword>
<dbReference type="AlphaFoldDB" id="A0A917FZB3"/>
<keyword evidence="7" id="KW-1185">Reference proteome</keyword>
<dbReference type="Gene3D" id="3.90.1150.10">
    <property type="entry name" value="Aspartate Aminotransferase, domain 1"/>
    <property type="match status" value="1"/>
</dbReference>
<dbReference type="GO" id="GO:0030170">
    <property type="term" value="F:pyridoxal phosphate binding"/>
    <property type="evidence" value="ECO:0007669"/>
    <property type="project" value="InterPro"/>
</dbReference>
<organism evidence="6 7">
    <name type="scientific">Paenibacillus abyssi</name>
    <dbReference type="NCBI Taxonomy" id="1340531"/>
    <lineage>
        <taxon>Bacteria</taxon>
        <taxon>Bacillati</taxon>
        <taxon>Bacillota</taxon>
        <taxon>Bacilli</taxon>
        <taxon>Bacillales</taxon>
        <taxon>Paenibacillaceae</taxon>
        <taxon>Paenibacillus</taxon>
    </lineage>
</organism>
<evidence type="ECO:0000256" key="4">
    <source>
        <dbReference type="ARBA" id="ARBA00022898"/>
    </source>
</evidence>
<dbReference type="InterPro" id="IPR015421">
    <property type="entry name" value="PyrdxlP-dep_Trfase_major"/>
</dbReference>
<evidence type="ECO:0000313" key="6">
    <source>
        <dbReference type="EMBL" id="GGG15097.1"/>
    </source>
</evidence>
<dbReference type="GO" id="GO:0008483">
    <property type="term" value="F:transaminase activity"/>
    <property type="evidence" value="ECO:0007669"/>
    <property type="project" value="UniProtKB-KW"/>
</dbReference>
<dbReference type="EMBL" id="BMGR01000012">
    <property type="protein sequence ID" value="GGG15097.1"/>
    <property type="molecule type" value="Genomic_DNA"/>
</dbReference>
<evidence type="ECO:0000256" key="1">
    <source>
        <dbReference type="ARBA" id="ARBA00008954"/>
    </source>
</evidence>
<keyword evidence="3" id="KW-0808">Transferase</keyword>
<accession>A0A917FZB3</accession>
<protein>
    <submittedName>
        <fullName evidence="6">Aminotransferase YhxA</fullName>
    </submittedName>
</protein>
<dbReference type="PANTHER" id="PTHR43094">
    <property type="entry name" value="AMINOTRANSFERASE"/>
    <property type="match status" value="1"/>
</dbReference>
<dbReference type="InterPro" id="IPR005814">
    <property type="entry name" value="Aminotrans_3"/>
</dbReference>
<dbReference type="Gene3D" id="3.40.640.10">
    <property type="entry name" value="Type I PLP-dependent aspartate aminotransferase-like (Major domain)"/>
    <property type="match status" value="1"/>
</dbReference>
<gene>
    <name evidence="6" type="primary">yhxA</name>
    <name evidence="6" type="ORF">GCM10010916_35010</name>
</gene>
<dbReference type="PANTHER" id="PTHR43094:SF1">
    <property type="entry name" value="AMINOTRANSFERASE CLASS-III"/>
    <property type="match status" value="1"/>
</dbReference>
<sequence>MSKKSVEVMDQSHSSNFDKEALLEKDRKYLWHHISPHNPNPLIAVSGEGSWITDVDGNRYFDGMSGLWCVNVGHGREEIADAAAQQMKTLAYYPLNQSHLPAIQLSEKVNEWLGGGYRMFYSNSGSDANEVAFKIARQYHHQNGEPLRYKFISRHRAYHGNSMGALGATGQAQRKTKYEPLGVGFQHIPPPYCYRCPFGKTYKDCKLECAQAYEDVINWEGPDTVAGVILEPVITGGGVIVPPQEYLGAVREICDKYGVLMIIDEVICGFGRSGKSFGHQNYGVKPDIVTMAKGITSAYSPLSATAVKDEIYEKFKGPGADTHFRHVNTFGGNPVSCAVALKNMEIIEEERLVERAAVLGVNLRQKLEVLMNHPNVGDIRSFGLIAGIEMVEDKETKLPASADKVMFIMAECKNRGLLIGKNGDTVPGFSNILTLCPPFVTTDEDLDFIVDTLVEVFDLLN</sequence>
<dbReference type="CDD" id="cd00610">
    <property type="entry name" value="OAT_like"/>
    <property type="match status" value="1"/>
</dbReference>
<evidence type="ECO:0000256" key="3">
    <source>
        <dbReference type="ARBA" id="ARBA00022679"/>
    </source>
</evidence>
<dbReference type="Proteomes" id="UP000644756">
    <property type="component" value="Unassembled WGS sequence"/>
</dbReference>
<dbReference type="RefSeq" id="WP_373289342.1">
    <property type="nucleotide sequence ID" value="NZ_BMGR01000012.1"/>
</dbReference>